<name>A0A2T1AH86_TRISK</name>
<dbReference type="Proteomes" id="UP001302666">
    <property type="component" value="Chromosome"/>
</dbReference>
<reference evidence="2 4" key="2">
    <citation type="submission" date="2023-10" db="EMBL/GenBank/DDBJ databases">
        <title>Eight complete genome sequences of bacteria isolated from laboratory stock of Giant Kelp gametophytes.</title>
        <authorList>
            <person name="Tolentino B."/>
            <person name="Nuzhdin S."/>
        </authorList>
    </citation>
    <scope>NUCLEOTIDE SEQUENCE [LARGE SCALE GENOMIC DNA]</scope>
    <source>
        <strain evidence="2 4">LC.270.F.C4</strain>
    </source>
</reference>
<protein>
    <submittedName>
        <fullName evidence="1">Uncharacterized protein</fullName>
    </submittedName>
</protein>
<accession>A0A2T1AH86</accession>
<dbReference type="RefSeq" id="WP_106163649.1">
    <property type="nucleotide sequence ID" value="NZ_CP136704.1"/>
</dbReference>
<evidence type="ECO:0000313" key="2">
    <source>
        <dbReference type="EMBL" id="WOI34248.1"/>
    </source>
</evidence>
<proteinExistence type="predicted"/>
<gene>
    <name evidence="1" type="ORF">CLV89_105184</name>
    <name evidence="2" type="ORF">R1T40_05840</name>
</gene>
<reference evidence="1 3" key="1">
    <citation type="submission" date="2018-03" db="EMBL/GenBank/DDBJ databases">
        <title>Genomic Encyclopedia of Archaeal and Bacterial Type Strains, Phase II (KMG-II): from individual species to whole genera.</title>
        <authorList>
            <person name="Goeker M."/>
        </authorList>
    </citation>
    <scope>NUCLEOTIDE SEQUENCE [LARGE SCALE GENOMIC DNA]</scope>
    <source>
        <strain evidence="1 3">DSM 25328</strain>
    </source>
</reference>
<dbReference type="Proteomes" id="UP000237718">
    <property type="component" value="Unassembled WGS sequence"/>
</dbReference>
<evidence type="ECO:0000313" key="3">
    <source>
        <dbReference type="Proteomes" id="UP000237718"/>
    </source>
</evidence>
<keyword evidence="4" id="KW-1185">Reference proteome</keyword>
<organism evidence="1 3">
    <name type="scientific">Tritonibacter scottomollicae</name>
    <name type="common">Epibacterium scottomollicae</name>
    <dbReference type="NCBI Taxonomy" id="483013"/>
    <lineage>
        <taxon>Bacteria</taxon>
        <taxon>Pseudomonadati</taxon>
        <taxon>Pseudomonadota</taxon>
        <taxon>Alphaproteobacteria</taxon>
        <taxon>Rhodobacterales</taxon>
        <taxon>Paracoccaceae</taxon>
        <taxon>Tritonibacter</taxon>
    </lineage>
</organism>
<dbReference type="AlphaFoldDB" id="A0A2T1AH86"/>
<dbReference type="EMBL" id="CP136704">
    <property type="protein sequence ID" value="WOI34248.1"/>
    <property type="molecule type" value="Genomic_DNA"/>
</dbReference>
<dbReference type="EMBL" id="PVUF01000005">
    <property type="protein sequence ID" value="PRZ47960.1"/>
    <property type="molecule type" value="Genomic_DNA"/>
</dbReference>
<dbReference type="OrthoDB" id="7869518at2"/>
<evidence type="ECO:0000313" key="4">
    <source>
        <dbReference type="Proteomes" id="UP001302666"/>
    </source>
</evidence>
<evidence type="ECO:0000313" key="1">
    <source>
        <dbReference type="EMBL" id="PRZ47960.1"/>
    </source>
</evidence>
<sequence length="62" mass="7292">MKGNKIEVSRTDDGKILVNKGTWTDVFPEDQREPWAQWYEQMHTHYAYEGYADMAKALRALT</sequence>